<evidence type="ECO:0000313" key="2">
    <source>
        <dbReference type="Proteomes" id="UP000215335"/>
    </source>
</evidence>
<dbReference type="Proteomes" id="UP000215335">
    <property type="component" value="Unassembled WGS sequence"/>
</dbReference>
<organism evidence="1 2">
    <name type="scientific">Trichomalopsis sarcophagae</name>
    <dbReference type="NCBI Taxonomy" id="543379"/>
    <lineage>
        <taxon>Eukaryota</taxon>
        <taxon>Metazoa</taxon>
        <taxon>Ecdysozoa</taxon>
        <taxon>Arthropoda</taxon>
        <taxon>Hexapoda</taxon>
        <taxon>Insecta</taxon>
        <taxon>Pterygota</taxon>
        <taxon>Neoptera</taxon>
        <taxon>Endopterygota</taxon>
        <taxon>Hymenoptera</taxon>
        <taxon>Apocrita</taxon>
        <taxon>Proctotrupomorpha</taxon>
        <taxon>Chalcidoidea</taxon>
        <taxon>Pteromalidae</taxon>
        <taxon>Pteromalinae</taxon>
        <taxon>Trichomalopsis</taxon>
    </lineage>
</organism>
<name>A0A232F8V7_9HYME</name>
<dbReference type="EMBL" id="NNAY01000638">
    <property type="protein sequence ID" value="OXU27256.1"/>
    <property type="molecule type" value="Genomic_DNA"/>
</dbReference>
<reference evidence="1 2" key="1">
    <citation type="journal article" date="2017" name="Curr. Biol.">
        <title>The Evolution of Venom by Co-option of Single-Copy Genes.</title>
        <authorList>
            <person name="Martinson E.O."/>
            <person name="Mrinalini"/>
            <person name="Kelkar Y.D."/>
            <person name="Chang C.H."/>
            <person name="Werren J.H."/>
        </authorList>
    </citation>
    <scope>NUCLEOTIDE SEQUENCE [LARGE SCALE GENOMIC DNA]</scope>
    <source>
        <strain evidence="1 2">Alberta</strain>
        <tissue evidence="1">Whole body</tissue>
    </source>
</reference>
<dbReference type="AlphaFoldDB" id="A0A232F8V7"/>
<gene>
    <name evidence="1" type="ORF">TSAR_006127</name>
</gene>
<evidence type="ECO:0000313" key="1">
    <source>
        <dbReference type="EMBL" id="OXU27256.1"/>
    </source>
</evidence>
<sequence length="66" mass="7531">MAKIFAFSLHGDYWESTDAKDQPVDRKTVFSFKVSPASAENQKLILVPLLIRSMLSPGFFHTCKRK</sequence>
<keyword evidence="2" id="KW-1185">Reference proteome</keyword>
<protein>
    <submittedName>
        <fullName evidence="1">Uncharacterized protein</fullName>
    </submittedName>
</protein>
<proteinExistence type="predicted"/>
<accession>A0A232F8V7</accession>
<comment type="caution">
    <text evidence="1">The sequence shown here is derived from an EMBL/GenBank/DDBJ whole genome shotgun (WGS) entry which is preliminary data.</text>
</comment>